<proteinExistence type="predicted"/>
<name>A0AC34G7U5_9BILA</name>
<reference evidence="2" key="1">
    <citation type="submission" date="2022-11" db="UniProtKB">
        <authorList>
            <consortium name="WormBaseParasite"/>
        </authorList>
    </citation>
    <scope>IDENTIFICATION</scope>
</reference>
<sequence length="349" mass="38044">MDQMSLNFVPGNMLIGKEEDSEERQKGATIMDQMSLNFVPGNMLIGKEEDSEERRKVQFLPAVRDGIVDLDLTELIIETLEKVVRANVPEDFVIGVKLSTAKFQAADVDYDGFMKVLKKVEVCNYDFVELAGGSIEFPLEAAASRESLFSQVMTSAKSHVSNIPIFLTGGFRTVAAMENAISSGNIDGVGLGRPAASEFVQFLPAVRDGIVDLDLTERIIETLEKVVRANVKEDFVIGVKLSTAKFQAADVDYDGFMKVLKKVELCNYDFVELAGGSIEFPLEAANSRESLFSQVMTSAKSHVPKIPIFLTGGFRTVAAMEKAISSGNIDGIGLGRPAASEFGKKVFLE</sequence>
<dbReference type="WBParaSite" id="ES5_v2.g25510.t1">
    <property type="protein sequence ID" value="ES5_v2.g25510.t1"/>
    <property type="gene ID" value="ES5_v2.g25510"/>
</dbReference>
<organism evidence="1 2">
    <name type="scientific">Panagrolaimus sp. ES5</name>
    <dbReference type="NCBI Taxonomy" id="591445"/>
    <lineage>
        <taxon>Eukaryota</taxon>
        <taxon>Metazoa</taxon>
        <taxon>Ecdysozoa</taxon>
        <taxon>Nematoda</taxon>
        <taxon>Chromadorea</taxon>
        <taxon>Rhabditida</taxon>
        <taxon>Tylenchina</taxon>
        <taxon>Panagrolaimomorpha</taxon>
        <taxon>Panagrolaimoidea</taxon>
        <taxon>Panagrolaimidae</taxon>
        <taxon>Panagrolaimus</taxon>
    </lineage>
</organism>
<dbReference type="Proteomes" id="UP000887579">
    <property type="component" value="Unplaced"/>
</dbReference>
<protein>
    <submittedName>
        <fullName evidence="2">Uncharacterized protein</fullName>
    </submittedName>
</protein>
<evidence type="ECO:0000313" key="2">
    <source>
        <dbReference type="WBParaSite" id="ES5_v2.g25510.t1"/>
    </source>
</evidence>
<evidence type="ECO:0000313" key="1">
    <source>
        <dbReference type="Proteomes" id="UP000887579"/>
    </source>
</evidence>
<accession>A0AC34G7U5</accession>